<reference evidence="2 3" key="2">
    <citation type="submission" date="2024-10" db="EMBL/GenBank/DDBJ databases">
        <authorList>
            <person name="Ryan C."/>
        </authorList>
    </citation>
    <scope>NUCLEOTIDE SEQUENCE [LARGE SCALE GENOMIC DNA]</scope>
</reference>
<dbReference type="Proteomes" id="UP001497457">
    <property type="component" value="Chromosome 30rd"/>
</dbReference>
<dbReference type="Pfam" id="PF13365">
    <property type="entry name" value="Trypsin_2"/>
    <property type="match status" value="1"/>
</dbReference>
<evidence type="ECO:0000256" key="1">
    <source>
        <dbReference type="SAM" id="MobiDB-lite"/>
    </source>
</evidence>
<protein>
    <submittedName>
        <fullName evidence="2">Uncharacterized protein</fullName>
    </submittedName>
</protein>
<dbReference type="PANTHER" id="PTHR36141">
    <property type="entry name" value="OS08G0148500 PROTEIN"/>
    <property type="match status" value="1"/>
</dbReference>
<gene>
    <name evidence="2" type="ORF">URODEC1_LOCUS77776</name>
</gene>
<feature type="region of interest" description="Disordered" evidence="1">
    <location>
        <begin position="311"/>
        <end position="368"/>
    </location>
</feature>
<evidence type="ECO:0000313" key="2">
    <source>
        <dbReference type="EMBL" id="CAL5024893.1"/>
    </source>
</evidence>
<dbReference type="SUPFAM" id="SSF50494">
    <property type="entry name" value="Trypsin-like serine proteases"/>
    <property type="match status" value="1"/>
</dbReference>
<name>A0ABC9CRI7_9POAL</name>
<reference evidence="3" key="1">
    <citation type="submission" date="2024-06" db="EMBL/GenBank/DDBJ databases">
        <authorList>
            <person name="Ryan C."/>
        </authorList>
    </citation>
    <scope>NUCLEOTIDE SEQUENCE [LARGE SCALE GENOMIC DNA]</scope>
</reference>
<dbReference type="AlphaFoldDB" id="A0ABC9CRI7"/>
<evidence type="ECO:0000313" key="3">
    <source>
        <dbReference type="Proteomes" id="UP001497457"/>
    </source>
</evidence>
<sequence>MVGPGQNKGESLRDLDRESERQVAIKALDSLFHVEVNLRKPFKEEQGNPAAKSMYETISYNVVQLEELREDVEIERSPDAITCGTVERHASGFAIKGKGNKLRILTCAHTLEDVFTKGAHDLTVDQVNTMFRFDVHCIHHEAGILKMVSRLKPSERKRDVTVAVAVAIDTKLDLLVLEVDVEQLCGDNEVICSAKHPEIQLAESNPTELQKLILPGWPPQRCKALAIGQVSLCDWIYDAISSSNVKGYTMKFLEIPGMAASNGFSGGPVLGMNGCVALYHGVFDGITGYGVSLQDLHTFLRKHKMLHWPEAKDSEDDDSDYEISRKRKRTPVKTPVKSRTPVKTPVTSQTAVKTTVKRGTPGKRQKAK</sequence>
<accession>A0ABC9CRI7</accession>
<proteinExistence type="predicted"/>
<keyword evidence="3" id="KW-1185">Reference proteome</keyword>
<dbReference type="EMBL" id="OZ075140">
    <property type="protein sequence ID" value="CAL5024893.1"/>
    <property type="molecule type" value="Genomic_DNA"/>
</dbReference>
<organism evidence="2 3">
    <name type="scientific">Urochloa decumbens</name>
    <dbReference type="NCBI Taxonomy" id="240449"/>
    <lineage>
        <taxon>Eukaryota</taxon>
        <taxon>Viridiplantae</taxon>
        <taxon>Streptophyta</taxon>
        <taxon>Embryophyta</taxon>
        <taxon>Tracheophyta</taxon>
        <taxon>Spermatophyta</taxon>
        <taxon>Magnoliopsida</taxon>
        <taxon>Liliopsida</taxon>
        <taxon>Poales</taxon>
        <taxon>Poaceae</taxon>
        <taxon>PACMAD clade</taxon>
        <taxon>Panicoideae</taxon>
        <taxon>Panicodae</taxon>
        <taxon>Paniceae</taxon>
        <taxon>Melinidinae</taxon>
        <taxon>Urochloa</taxon>
    </lineage>
</organism>
<dbReference type="PANTHER" id="PTHR36141:SF4">
    <property type="entry name" value="OS08G0148566 PROTEIN"/>
    <property type="match status" value="1"/>
</dbReference>
<dbReference type="InterPro" id="IPR009003">
    <property type="entry name" value="Peptidase_S1_PA"/>
</dbReference>